<dbReference type="PANTHER" id="PTHR24228:SF74">
    <property type="entry name" value="G-PROTEIN COUPLED RECEPTORS FAMILY 1 PROFILE DOMAIN-CONTAINING PROTEIN"/>
    <property type="match status" value="1"/>
</dbReference>
<organism evidence="11 12">
    <name type="scientific">Mytilus coruscus</name>
    <name type="common">Sea mussel</name>
    <dbReference type="NCBI Taxonomy" id="42192"/>
    <lineage>
        <taxon>Eukaryota</taxon>
        <taxon>Metazoa</taxon>
        <taxon>Spiralia</taxon>
        <taxon>Lophotrochozoa</taxon>
        <taxon>Mollusca</taxon>
        <taxon>Bivalvia</taxon>
        <taxon>Autobranchia</taxon>
        <taxon>Pteriomorphia</taxon>
        <taxon>Mytilida</taxon>
        <taxon>Mytiloidea</taxon>
        <taxon>Mytilidae</taxon>
        <taxon>Mytilinae</taxon>
        <taxon>Mytilus</taxon>
    </lineage>
</organism>
<keyword evidence="6 9" id="KW-0472">Membrane</keyword>
<evidence type="ECO:0000259" key="10">
    <source>
        <dbReference type="PROSITE" id="PS50262"/>
    </source>
</evidence>
<feature type="transmembrane region" description="Helical" evidence="9">
    <location>
        <begin position="135"/>
        <end position="155"/>
    </location>
</feature>
<dbReference type="InterPro" id="IPR017452">
    <property type="entry name" value="GPCR_Rhodpsn_7TM"/>
</dbReference>
<reference evidence="11 12" key="1">
    <citation type="submission" date="2020-06" db="EMBL/GenBank/DDBJ databases">
        <authorList>
            <person name="Li R."/>
            <person name="Bekaert M."/>
        </authorList>
    </citation>
    <scope>NUCLEOTIDE SEQUENCE [LARGE SCALE GENOMIC DNA]</scope>
    <source>
        <strain evidence="12">wild</strain>
    </source>
</reference>
<keyword evidence="3 9" id="KW-0812">Transmembrane</keyword>
<dbReference type="Proteomes" id="UP000507470">
    <property type="component" value="Unassembled WGS sequence"/>
</dbReference>
<dbReference type="InterPro" id="IPR000276">
    <property type="entry name" value="GPCR_Rhodpsn"/>
</dbReference>
<dbReference type="PROSITE" id="PS50262">
    <property type="entry name" value="G_PROTEIN_RECEP_F1_2"/>
    <property type="match status" value="1"/>
</dbReference>
<evidence type="ECO:0000313" key="11">
    <source>
        <dbReference type="EMBL" id="CAC5389712.1"/>
    </source>
</evidence>
<evidence type="ECO:0000256" key="9">
    <source>
        <dbReference type="SAM" id="Phobius"/>
    </source>
</evidence>
<feature type="transmembrane region" description="Helical" evidence="9">
    <location>
        <begin position="96"/>
        <end position="115"/>
    </location>
</feature>
<feature type="transmembrane region" description="Helical" evidence="9">
    <location>
        <begin position="182"/>
        <end position="201"/>
    </location>
</feature>
<evidence type="ECO:0000256" key="4">
    <source>
        <dbReference type="ARBA" id="ARBA00022989"/>
    </source>
</evidence>
<feature type="domain" description="G-protein coupled receptors family 1 profile" evidence="10">
    <location>
        <begin position="35"/>
        <end position="277"/>
    </location>
</feature>
<name>A0A6J8C1L0_MYTCO</name>
<evidence type="ECO:0000256" key="7">
    <source>
        <dbReference type="ARBA" id="ARBA00023170"/>
    </source>
</evidence>
<dbReference type="PANTHER" id="PTHR24228">
    <property type="entry name" value="B2 BRADYKININ RECEPTOR/ANGIOTENSIN II RECEPTOR"/>
    <property type="match status" value="1"/>
</dbReference>
<keyword evidence="4 9" id="KW-1133">Transmembrane helix</keyword>
<dbReference type="PRINTS" id="PR00237">
    <property type="entry name" value="GPCRRHODOPSN"/>
</dbReference>
<keyword evidence="7" id="KW-0675">Receptor</keyword>
<keyword evidence="2" id="KW-1003">Cell membrane</keyword>
<evidence type="ECO:0000256" key="8">
    <source>
        <dbReference type="ARBA" id="ARBA00023224"/>
    </source>
</evidence>
<keyword evidence="8" id="KW-0807">Transducer</keyword>
<keyword evidence="5" id="KW-0297">G-protein coupled receptor</keyword>
<keyword evidence="12" id="KW-1185">Reference proteome</keyword>
<feature type="transmembrane region" description="Helical" evidence="9">
    <location>
        <begin position="258"/>
        <end position="280"/>
    </location>
</feature>
<dbReference type="Gene3D" id="1.20.1070.10">
    <property type="entry name" value="Rhodopsin 7-helix transmembrane proteins"/>
    <property type="match status" value="1"/>
</dbReference>
<accession>A0A6J8C1L0</accession>
<feature type="transmembrane region" description="Helical" evidence="9">
    <location>
        <begin position="20"/>
        <end position="45"/>
    </location>
</feature>
<evidence type="ECO:0000256" key="6">
    <source>
        <dbReference type="ARBA" id="ARBA00023136"/>
    </source>
</evidence>
<dbReference type="GO" id="GO:0005886">
    <property type="term" value="C:plasma membrane"/>
    <property type="evidence" value="ECO:0007669"/>
    <property type="project" value="UniProtKB-SubCell"/>
</dbReference>
<protein>
    <recommendedName>
        <fullName evidence="10">G-protein coupled receptors family 1 profile domain-containing protein</fullName>
    </recommendedName>
</protein>
<comment type="subcellular location">
    <subcellularLocation>
        <location evidence="1">Cell membrane</location>
        <topology evidence="1">Multi-pass membrane protein</topology>
    </subcellularLocation>
</comment>
<dbReference type="OrthoDB" id="10044919at2759"/>
<evidence type="ECO:0000256" key="2">
    <source>
        <dbReference type="ARBA" id="ARBA00022475"/>
    </source>
</evidence>
<dbReference type="AlphaFoldDB" id="A0A6J8C1L0"/>
<dbReference type="EMBL" id="CACVKT020004360">
    <property type="protein sequence ID" value="CAC5389712.1"/>
    <property type="molecule type" value="Genomic_DNA"/>
</dbReference>
<sequence length="312" mass="35202">MNVTSNCMEWWCDEPETLMALEIIIIILCLTGSTGNILTVLAICFSSLRFNINCVLIGSLSLAGILYCCLILPLEVVTIHRQNHSVPPLFCNAVGGIRYTLVGVILIHLGIIALYRYLNVVHITQYQKLSKTKPLIITIAIGWLLPLVFTMPASFQVWGGFTYVPAILACTFDRDIEQSNRIVTVSLGFIVPCIFIIFCYARIGIRAYGSSKRAKNTSLMKALRLSAMMLCIFAAYFIGTFPYFVVNIHDQSFSKPVHHIWTTFLGWTLYCINPIVYTVMDIKFRRAYKQLLMCNCEKNPVRRVSSGISTRV</sequence>
<evidence type="ECO:0000256" key="1">
    <source>
        <dbReference type="ARBA" id="ARBA00004651"/>
    </source>
</evidence>
<dbReference type="Pfam" id="PF00001">
    <property type="entry name" value="7tm_1"/>
    <property type="match status" value="1"/>
</dbReference>
<feature type="transmembrane region" description="Helical" evidence="9">
    <location>
        <begin position="222"/>
        <end position="246"/>
    </location>
</feature>
<proteinExistence type="predicted"/>
<feature type="transmembrane region" description="Helical" evidence="9">
    <location>
        <begin position="52"/>
        <end position="76"/>
    </location>
</feature>
<gene>
    <name evidence="11" type="ORF">MCOR_24852</name>
</gene>
<dbReference type="GO" id="GO:0004930">
    <property type="term" value="F:G protein-coupled receptor activity"/>
    <property type="evidence" value="ECO:0007669"/>
    <property type="project" value="UniProtKB-KW"/>
</dbReference>
<evidence type="ECO:0000313" key="12">
    <source>
        <dbReference type="Proteomes" id="UP000507470"/>
    </source>
</evidence>
<evidence type="ECO:0000256" key="3">
    <source>
        <dbReference type="ARBA" id="ARBA00022692"/>
    </source>
</evidence>
<evidence type="ECO:0000256" key="5">
    <source>
        <dbReference type="ARBA" id="ARBA00023040"/>
    </source>
</evidence>
<dbReference type="SUPFAM" id="SSF81321">
    <property type="entry name" value="Family A G protein-coupled receptor-like"/>
    <property type="match status" value="1"/>
</dbReference>